<dbReference type="GeneID" id="70185298"/>
<organism evidence="6 7">
    <name type="scientific">Microdochium trichocladiopsis</name>
    <dbReference type="NCBI Taxonomy" id="1682393"/>
    <lineage>
        <taxon>Eukaryota</taxon>
        <taxon>Fungi</taxon>
        <taxon>Dikarya</taxon>
        <taxon>Ascomycota</taxon>
        <taxon>Pezizomycotina</taxon>
        <taxon>Sordariomycetes</taxon>
        <taxon>Xylariomycetidae</taxon>
        <taxon>Xylariales</taxon>
        <taxon>Microdochiaceae</taxon>
        <taxon>Microdochium</taxon>
    </lineage>
</organism>
<dbReference type="EMBL" id="JAGTJQ010000013">
    <property type="protein sequence ID" value="KAH7014213.1"/>
    <property type="molecule type" value="Genomic_DNA"/>
</dbReference>
<dbReference type="Proteomes" id="UP000756346">
    <property type="component" value="Unassembled WGS sequence"/>
</dbReference>
<evidence type="ECO:0000313" key="6">
    <source>
        <dbReference type="EMBL" id="KAH7014213.1"/>
    </source>
</evidence>
<dbReference type="Pfam" id="PF00328">
    <property type="entry name" value="His_Phos_2"/>
    <property type="match status" value="1"/>
</dbReference>
<dbReference type="AlphaFoldDB" id="A0A9P8XRS3"/>
<feature type="compositionally biased region" description="Pro residues" evidence="4">
    <location>
        <begin position="463"/>
        <end position="472"/>
    </location>
</feature>
<dbReference type="InterPro" id="IPR029033">
    <property type="entry name" value="His_PPase_superfam"/>
</dbReference>
<evidence type="ECO:0000256" key="4">
    <source>
        <dbReference type="SAM" id="MobiDB-lite"/>
    </source>
</evidence>
<evidence type="ECO:0000256" key="1">
    <source>
        <dbReference type="ARBA" id="ARBA00005375"/>
    </source>
</evidence>
<evidence type="ECO:0000313" key="7">
    <source>
        <dbReference type="Proteomes" id="UP000756346"/>
    </source>
</evidence>
<feature type="signal peptide" evidence="5">
    <location>
        <begin position="1"/>
        <end position="17"/>
    </location>
</feature>
<name>A0A9P8XRS3_9PEZI</name>
<keyword evidence="7" id="KW-1185">Reference proteome</keyword>
<proteinExistence type="inferred from homology"/>
<feature type="compositionally biased region" description="Basic residues" evidence="4">
    <location>
        <begin position="402"/>
        <end position="419"/>
    </location>
</feature>
<dbReference type="RefSeq" id="XP_046005180.1">
    <property type="nucleotide sequence ID" value="XM_046155752.1"/>
</dbReference>
<dbReference type="SUPFAM" id="SSF53254">
    <property type="entry name" value="Phosphoglycerate mutase-like"/>
    <property type="match status" value="1"/>
</dbReference>
<gene>
    <name evidence="6" type="ORF">B0I36DRAFT_338411</name>
</gene>
<evidence type="ECO:0000256" key="5">
    <source>
        <dbReference type="SAM" id="SignalP"/>
    </source>
</evidence>
<dbReference type="PROSITE" id="PS00616">
    <property type="entry name" value="HIS_ACID_PHOSPHAT_1"/>
    <property type="match status" value="1"/>
</dbReference>
<dbReference type="InterPro" id="IPR033379">
    <property type="entry name" value="Acid_Pase_AS"/>
</dbReference>
<comment type="caution">
    <text evidence="6">The sequence shown here is derived from an EMBL/GenBank/DDBJ whole genome shotgun (WGS) entry which is preliminary data.</text>
</comment>
<accession>A0A9P8XRS3</accession>
<keyword evidence="5" id="KW-0732">Signal</keyword>
<evidence type="ECO:0000256" key="2">
    <source>
        <dbReference type="ARBA" id="ARBA00012632"/>
    </source>
</evidence>
<dbReference type="CDD" id="cd07061">
    <property type="entry name" value="HP_HAP_like"/>
    <property type="match status" value="1"/>
</dbReference>
<dbReference type="InterPro" id="IPR000560">
    <property type="entry name" value="His_Pase_clade-2"/>
</dbReference>
<dbReference type="GO" id="GO:0016158">
    <property type="term" value="F:inositol hexakisphosphate 3-phosphatase activity"/>
    <property type="evidence" value="ECO:0007669"/>
    <property type="project" value="UniProtKB-EC"/>
</dbReference>
<evidence type="ECO:0000256" key="3">
    <source>
        <dbReference type="ARBA" id="ARBA00022801"/>
    </source>
</evidence>
<protein>
    <recommendedName>
        <fullName evidence="2">3-phytase</fullName>
        <ecNumber evidence="2">3.1.3.8</ecNumber>
    </recommendedName>
</protein>
<comment type="similarity">
    <text evidence="1">Belongs to the histidine acid phosphatase family.</text>
</comment>
<dbReference type="EC" id="3.1.3.8" evidence="2"/>
<dbReference type="GO" id="GO:0009277">
    <property type="term" value="C:fungal-type cell wall"/>
    <property type="evidence" value="ECO:0007669"/>
    <property type="project" value="TreeGrafter"/>
</dbReference>
<dbReference type="Gene3D" id="3.40.50.1240">
    <property type="entry name" value="Phosphoglycerate mutase-like"/>
    <property type="match status" value="1"/>
</dbReference>
<dbReference type="GO" id="GO:0003993">
    <property type="term" value="F:acid phosphatase activity"/>
    <property type="evidence" value="ECO:0007669"/>
    <property type="project" value="TreeGrafter"/>
</dbReference>
<feature type="chain" id="PRO_5040339447" description="3-phytase" evidence="5">
    <location>
        <begin position="18"/>
        <end position="555"/>
    </location>
</feature>
<feature type="compositionally biased region" description="Low complexity" evidence="4">
    <location>
        <begin position="437"/>
        <end position="462"/>
    </location>
</feature>
<keyword evidence="3" id="KW-0378">Hydrolase</keyword>
<dbReference type="PANTHER" id="PTHR20963:SF23">
    <property type="entry name" value="3-PHYTASE"/>
    <property type="match status" value="1"/>
</dbReference>
<feature type="region of interest" description="Disordered" evidence="4">
    <location>
        <begin position="402"/>
        <end position="475"/>
    </location>
</feature>
<dbReference type="OrthoDB" id="6509975at2759"/>
<dbReference type="PANTHER" id="PTHR20963">
    <property type="entry name" value="MULTIPLE INOSITOL POLYPHOSPHATE PHOSPHATASE-RELATED"/>
    <property type="match status" value="1"/>
</dbReference>
<reference evidence="6" key="1">
    <citation type="journal article" date="2021" name="Nat. Commun.">
        <title>Genetic determinants of endophytism in the Arabidopsis root mycobiome.</title>
        <authorList>
            <person name="Mesny F."/>
            <person name="Miyauchi S."/>
            <person name="Thiergart T."/>
            <person name="Pickel B."/>
            <person name="Atanasova L."/>
            <person name="Karlsson M."/>
            <person name="Huettel B."/>
            <person name="Barry K.W."/>
            <person name="Haridas S."/>
            <person name="Chen C."/>
            <person name="Bauer D."/>
            <person name="Andreopoulos W."/>
            <person name="Pangilinan J."/>
            <person name="LaButti K."/>
            <person name="Riley R."/>
            <person name="Lipzen A."/>
            <person name="Clum A."/>
            <person name="Drula E."/>
            <person name="Henrissat B."/>
            <person name="Kohler A."/>
            <person name="Grigoriev I.V."/>
            <person name="Martin F.M."/>
            <person name="Hacquard S."/>
        </authorList>
    </citation>
    <scope>NUCLEOTIDE SEQUENCE</scope>
    <source>
        <strain evidence="6">MPI-CAGE-CH-0230</strain>
    </source>
</reference>
<sequence>MSLSIKALALFVAGTLAQRQRLLAPASDINSPAGANAKEPLKWVGANGPWLPGDNVNGISPEVPEGCVVDQAAYVSRHGSRYPDNGAYNGWVSAVERFSAGGYTASGALSFLPSWKPVLETKNLQVAMENPTGTKEAFDYGYTLRTRYPDFYKTGDEFMVWANNYTRVLQTAEKFVGGYLGAFARTNGSIISVTGKGFPQAIGDTLAPSDMCPTFKDSEGSDQVAAWDAIWIPPVLERLQAMITGNLTLTADDISQGPYLCGFESTITGRLSPWCDIFTDEEFRAYEYRNDLRYYYGIGPGAPVNKKMMTPYLQALINLFKQGPGIEGLREDGVSTFTLPPLVVSFLNDGQLTELVTSSGVFDAQGPLDPESKDDGRLWNGNRYVTMRGTIAFERLSCKSRHTGSATRMRRTAAKKRSCHGGPPHGPGNGTLPIPPSATSSSVSVSATASASITSSASSSVPTPTPTDPPTNPGEDAVYIRVLLNDAVYPIPSCQNGPGRSCLLDEYVEYIERKVADEGDWLETCNVTDPAAPTKVKGASFYTDLSSPWLKRVSV</sequence>